<dbReference type="PROSITE" id="PS00455">
    <property type="entry name" value="AMP_BINDING"/>
    <property type="match status" value="1"/>
</dbReference>
<feature type="domain" description="AMP-dependent synthetase/ligase" evidence="4">
    <location>
        <begin position="13"/>
        <end position="416"/>
    </location>
</feature>
<dbReference type="Pfam" id="PF23562">
    <property type="entry name" value="AMP-binding_C_3"/>
    <property type="match status" value="1"/>
</dbReference>
<keyword evidence="1" id="KW-0547">Nucleotide-binding</keyword>
<protein>
    <submittedName>
        <fullName evidence="5">Putative long chain fatty acid CoA ligase</fullName>
    </submittedName>
</protein>
<comment type="catalytic activity">
    <reaction evidence="3">
        <text>a long-chain fatty acid + ATP + CoA = a long-chain fatty acyl-CoA + AMP + diphosphate</text>
        <dbReference type="Rhea" id="RHEA:15421"/>
        <dbReference type="ChEBI" id="CHEBI:30616"/>
        <dbReference type="ChEBI" id="CHEBI:33019"/>
        <dbReference type="ChEBI" id="CHEBI:57287"/>
        <dbReference type="ChEBI" id="CHEBI:57560"/>
        <dbReference type="ChEBI" id="CHEBI:83139"/>
        <dbReference type="ChEBI" id="CHEBI:456215"/>
        <dbReference type="EC" id="6.2.1.3"/>
    </reaction>
    <physiologicalReaction direction="left-to-right" evidence="3">
        <dbReference type="Rhea" id="RHEA:15422"/>
    </physiologicalReaction>
</comment>
<dbReference type="eggNOG" id="COG1022">
    <property type="taxonomic scope" value="Bacteria"/>
</dbReference>
<evidence type="ECO:0000313" key="6">
    <source>
        <dbReference type="Proteomes" id="UP000013232"/>
    </source>
</evidence>
<dbReference type="AlphaFoldDB" id="N6Z5G7"/>
<dbReference type="InterPro" id="IPR000873">
    <property type="entry name" value="AMP-dep_synth/lig_dom"/>
</dbReference>
<dbReference type="GO" id="GO:0005524">
    <property type="term" value="F:ATP binding"/>
    <property type="evidence" value="ECO:0007669"/>
    <property type="project" value="UniProtKB-KW"/>
</dbReference>
<dbReference type="InterPro" id="IPR020845">
    <property type="entry name" value="AMP-binding_CS"/>
</dbReference>
<dbReference type="PANTHER" id="PTHR43272:SF33">
    <property type="entry name" value="AMP-BINDING DOMAIN-CONTAINING PROTEIN-RELATED"/>
    <property type="match status" value="1"/>
</dbReference>
<proteinExistence type="predicted"/>
<keyword evidence="5" id="KW-0436">Ligase</keyword>
<evidence type="ECO:0000313" key="5">
    <source>
        <dbReference type="EMBL" id="ENO89802.1"/>
    </source>
</evidence>
<evidence type="ECO:0000256" key="1">
    <source>
        <dbReference type="ARBA" id="ARBA00022741"/>
    </source>
</evidence>
<keyword evidence="2" id="KW-0067">ATP-binding</keyword>
<dbReference type="Proteomes" id="UP000013232">
    <property type="component" value="Unassembled WGS sequence"/>
</dbReference>
<dbReference type="Gene3D" id="3.40.50.12780">
    <property type="entry name" value="N-terminal domain of ligase-like"/>
    <property type="match status" value="1"/>
</dbReference>
<comment type="caution">
    <text evidence="5">The sequence shown here is derived from an EMBL/GenBank/DDBJ whole genome shotgun (WGS) entry which is preliminary data.</text>
</comment>
<evidence type="ECO:0000259" key="4">
    <source>
        <dbReference type="Pfam" id="PF00501"/>
    </source>
</evidence>
<accession>N6Z5G7</accession>
<dbReference type="GO" id="GO:0004467">
    <property type="term" value="F:long-chain fatty acid-CoA ligase activity"/>
    <property type="evidence" value="ECO:0007669"/>
    <property type="project" value="UniProtKB-EC"/>
</dbReference>
<dbReference type="RefSeq" id="WP_004334385.1">
    <property type="nucleotide sequence ID" value="NZ_AMXE01000009.1"/>
</dbReference>
<dbReference type="SUPFAM" id="SSF56801">
    <property type="entry name" value="Acetyl-CoA synthetase-like"/>
    <property type="match status" value="1"/>
</dbReference>
<dbReference type="InterPro" id="IPR045851">
    <property type="entry name" value="AMP-bd_C_sf"/>
</dbReference>
<dbReference type="EMBL" id="AMXE01000009">
    <property type="protein sequence ID" value="ENO89802.1"/>
    <property type="molecule type" value="Genomic_DNA"/>
</dbReference>
<evidence type="ECO:0000256" key="3">
    <source>
        <dbReference type="ARBA" id="ARBA00024484"/>
    </source>
</evidence>
<dbReference type="PANTHER" id="PTHR43272">
    <property type="entry name" value="LONG-CHAIN-FATTY-ACID--COA LIGASE"/>
    <property type="match status" value="1"/>
</dbReference>
<dbReference type="GO" id="GO:0016020">
    <property type="term" value="C:membrane"/>
    <property type="evidence" value="ECO:0007669"/>
    <property type="project" value="TreeGrafter"/>
</dbReference>
<dbReference type="OrthoDB" id="9766486at2"/>
<gene>
    <name evidence="5" type="ORF">C666_04495</name>
</gene>
<dbReference type="Gene3D" id="3.30.300.30">
    <property type="match status" value="1"/>
</dbReference>
<reference evidence="5 6" key="1">
    <citation type="submission" date="2012-09" db="EMBL/GenBank/DDBJ databases">
        <title>Draft Genome Sequences of 6 Strains from Genus Thauera.</title>
        <authorList>
            <person name="Liu B."/>
            <person name="Shapleigh J.P."/>
            <person name="Frostegard A.H."/>
        </authorList>
    </citation>
    <scope>NUCLEOTIDE SEQUENCE [LARGE SCALE GENOMIC DNA]</scope>
    <source>
        <strain evidence="6">47Lol / DSM 12138</strain>
    </source>
</reference>
<dbReference type="InterPro" id="IPR042099">
    <property type="entry name" value="ANL_N_sf"/>
</dbReference>
<evidence type="ECO:0000256" key="2">
    <source>
        <dbReference type="ARBA" id="ARBA00022840"/>
    </source>
</evidence>
<name>N6Z5G7_THAL4</name>
<keyword evidence="6" id="KW-1185">Reference proteome</keyword>
<sequence length="589" mass="64251">MISLPDTITARLRERARRDAASPAYLFQPETGGAWCAIGWQEVAATVDRLAYEFARLGLSPGDRIAIMLPTCPEWEFCHHAALAAGGVVVGLDRHDADTNLAHILLLTEPRIVIAQATNDLDRLSALWGGEAIGIVASANAEAPARGRLLSDLLASRPETMPVAHVPQAEDTATIVFTSGSTGTPKGIAYSHRQITLAVDALIACFPSVRNGARTVCWLPLANLFQRILNLVALNCGAHSYFVGQPDRLVQCLPEIRPTLFVGVPRFYEKLHQGIVSQVRRQPLPLRIVVEAAWDIGCRHAAALRDGRSAPPWVRLLHPLSRSILQRIRLLAGPELQFMVSGSAALPPWLLERFHGLGWLVLEAYGISENVVPMTINRLDDFRFGSVGRPLPGNQLRIADDGELLVRGPGVFRGYYRDTAPADSLDGDGFLHTGDFARLDDEGRLWLEGRKSEIFKTSTGRRVAPVPIETALKQIDYVDHAVAVGRNRPFPIAILTLDAQSEHLAELDATARARIANDVASACAGLPVHQHPGALIVSRRPLSVADGELTANLKLRRARIEERFAAGIDRAYADSQQAARTTLPIIEMP</sequence>
<dbReference type="STRING" id="1123367.GCA_000621305_03077"/>
<dbReference type="Pfam" id="PF00501">
    <property type="entry name" value="AMP-binding"/>
    <property type="match status" value="1"/>
</dbReference>
<organism evidence="5 6">
    <name type="scientific">Thauera linaloolentis (strain DSM 12138 / JCM 21573 / CCUG 41526 / CIP 105981 / IAM 15112 / NBRC 102519 / 47Lol)</name>
    <dbReference type="NCBI Taxonomy" id="1123367"/>
    <lineage>
        <taxon>Bacteria</taxon>
        <taxon>Pseudomonadati</taxon>
        <taxon>Pseudomonadota</taxon>
        <taxon>Betaproteobacteria</taxon>
        <taxon>Rhodocyclales</taxon>
        <taxon>Zoogloeaceae</taxon>
        <taxon>Thauera</taxon>
    </lineage>
</organism>